<proteinExistence type="predicted"/>
<evidence type="ECO:0000313" key="1">
    <source>
        <dbReference type="EMBL" id="MPN19112.1"/>
    </source>
</evidence>
<accession>A0A645FZI9</accession>
<sequence length="116" mass="13011">MVEDPFHLGAREVRVNDQAGVVTNVFFHAIALELFADICGTTTLPHNGVVDWFTGLTLPDDGGFTLVGNTDRCNFIGTDIGFRQNFNQRRALGCPNFHWVVFYPTCFRVDLLEFAL</sequence>
<dbReference type="AlphaFoldDB" id="A0A645FZI9"/>
<name>A0A645FZI9_9ZZZZ</name>
<comment type="caution">
    <text evidence="1">The sequence shown here is derived from an EMBL/GenBank/DDBJ whole genome shotgun (WGS) entry which is preliminary data.</text>
</comment>
<gene>
    <name evidence="1" type="ORF">SDC9_166478</name>
</gene>
<reference evidence="1" key="1">
    <citation type="submission" date="2019-08" db="EMBL/GenBank/DDBJ databases">
        <authorList>
            <person name="Kucharzyk K."/>
            <person name="Murdoch R.W."/>
            <person name="Higgins S."/>
            <person name="Loffler F."/>
        </authorList>
    </citation>
    <scope>NUCLEOTIDE SEQUENCE</scope>
</reference>
<dbReference type="EMBL" id="VSSQ01066607">
    <property type="protein sequence ID" value="MPN19112.1"/>
    <property type="molecule type" value="Genomic_DNA"/>
</dbReference>
<protein>
    <submittedName>
        <fullName evidence="1">Uncharacterized protein</fullName>
    </submittedName>
</protein>
<organism evidence="1">
    <name type="scientific">bioreactor metagenome</name>
    <dbReference type="NCBI Taxonomy" id="1076179"/>
    <lineage>
        <taxon>unclassified sequences</taxon>
        <taxon>metagenomes</taxon>
        <taxon>ecological metagenomes</taxon>
    </lineage>
</organism>